<evidence type="ECO:0000256" key="1">
    <source>
        <dbReference type="SAM" id="MobiDB-lite"/>
    </source>
</evidence>
<keyword evidence="3" id="KW-1185">Reference proteome</keyword>
<reference evidence="2 3" key="1">
    <citation type="journal article" date="2015" name="Genome Biol. Evol.">
        <title>Comparative Genomics of a Bacterivorous Green Alga Reveals Evolutionary Causalities and Consequences of Phago-Mixotrophic Mode of Nutrition.</title>
        <authorList>
            <person name="Burns J.A."/>
            <person name="Paasch A."/>
            <person name="Narechania A."/>
            <person name="Kim E."/>
        </authorList>
    </citation>
    <scope>NUCLEOTIDE SEQUENCE [LARGE SCALE GENOMIC DNA]</scope>
    <source>
        <strain evidence="2 3">PLY_AMNH</strain>
    </source>
</reference>
<evidence type="ECO:0000313" key="3">
    <source>
        <dbReference type="Proteomes" id="UP001190700"/>
    </source>
</evidence>
<feature type="region of interest" description="Disordered" evidence="1">
    <location>
        <begin position="65"/>
        <end position="86"/>
    </location>
</feature>
<feature type="compositionally biased region" description="Basic and acidic residues" evidence="1">
    <location>
        <begin position="65"/>
        <end position="76"/>
    </location>
</feature>
<organism evidence="2 3">
    <name type="scientific">Cymbomonas tetramitiformis</name>
    <dbReference type="NCBI Taxonomy" id="36881"/>
    <lineage>
        <taxon>Eukaryota</taxon>
        <taxon>Viridiplantae</taxon>
        <taxon>Chlorophyta</taxon>
        <taxon>Pyramimonadophyceae</taxon>
        <taxon>Pyramimonadales</taxon>
        <taxon>Pyramimonadaceae</taxon>
        <taxon>Cymbomonas</taxon>
    </lineage>
</organism>
<feature type="compositionally biased region" description="Basic and acidic residues" evidence="1">
    <location>
        <begin position="1"/>
        <end position="11"/>
    </location>
</feature>
<dbReference type="AlphaFoldDB" id="A0AAE0FB98"/>
<protein>
    <submittedName>
        <fullName evidence="2">Uncharacterized protein</fullName>
    </submittedName>
</protein>
<name>A0AAE0FB98_9CHLO</name>
<evidence type="ECO:0000313" key="2">
    <source>
        <dbReference type="EMBL" id="KAK3256450.1"/>
    </source>
</evidence>
<dbReference type="EMBL" id="LGRX02021647">
    <property type="protein sequence ID" value="KAK3256450.1"/>
    <property type="molecule type" value="Genomic_DNA"/>
</dbReference>
<sequence length="209" mass="22326">MARLRASRDGEASASEPSLNGSTAHESGRGGLCWRAVTPWLDCARVWTGMPLLANRHAMARLRASQDGDASAREPSLDGTTAHESGRGGLCGRAVTQWYNCAPGLDGDALLSSRHRWHNCARVGTGMPLLDKPPKSGICVIKAELEAAQTHQNPTRIGLDADAAEGLRVSRGANINWLQGPPKPLDHGASLLDQTELETEAQRHVDNDA</sequence>
<feature type="region of interest" description="Disordered" evidence="1">
    <location>
        <begin position="1"/>
        <end position="28"/>
    </location>
</feature>
<accession>A0AAE0FB98</accession>
<dbReference type="Proteomes" id="UP001190700">
    <property type="component" value="Unassembled WGS sequence"/>
</dbReference>
<comment type="caution">
    <text evidence="2">The sequence shown here is derived from an EMBL/GenBank/DDBJ whole genome shotgun (WGS) entry which is preliminary data.</text>
</comment>
<gene>
    <name evidence="2" type="ORF">CYMTET_34416</name>
</gene>
<feature type="compositionally biased region" description="Polar residues" evidence="1">
    <location>
        <begin position="15"/>
        <end position="25"/>
    </location>
</feature>
<proteinExistence type="predicted"/>